<dbReference type="InterPro" id="IPR022764">
    <property type="entry name" value="Peptidase_S54_rhomboid_dom"/>
</dbReference>
<dbReference type="STRING" id="72664.V4K9M3"/>
<dbReference type="SUPFAM" id="SSF144091">
    <property type="entry name" value="Rhomboid-like"/>
    <property type="match status" value="1"/>
</dbReference>
<dbReference type="KEGG" id="eus:EUTSA_v10019561mg"/>
<gene>
    <name evidence="9" type="ORF">EUTSA_v10019561mg</name>
</gene>
<dbReference type="InterPro" id="IPR050925">
    <property type="entry name" value="Rhomboid_protease_S54"/>
</dbReference>
<feature type="transmembrane region" description="Helical" evidence="7">
    <location>
        <begin position="271"/>
        <end position="289"/>
    </location>
</feature>
<dbReference type="GO" id="GO:0016020">
    <property type="term" value="C:membrane"/>
    <property type="evidence" value="ECO:0007669"/>
    <property type="project" value="UniProtKB-SubCell"/>
</dbReference>
<feature type="domain" description="Peptidase S54 rhomboid" evidence="8">
    <location>
        <begin position="164"/>
        <end position="265"/>
    </location>
</feature>
<feature type="compositionally biased region" description="Polar residues" evidence="6">
    <location>
        <begin position="9"/>
        <end position="28"/>
    </location>
</feature>
<evidence type="ECO:0000256" key="2">
    <source>
        <dbReference type="ARBA" id="ARBA00009045"/>
    </source>
</evidence>
<dbReference type="Pfam" id="PF01694">
    <property type="entry name" value="Rhomboid"/>
    <property type="match status" value="1"/>
</dbReference>
<accession>V4K9M3</accession>
<comment type="similarity">
    <text evidence="2">Belongs to the peptidase S54 family.</text>
</comment>
<dbReference type="OMA" id="VFGAHIE"/>
<feature type="transmembrane region" description="Helical" evidence="7">
    <location>
        <begin position="120"/>
        <end position="142"/>
    </location>
</feature>
<evidence type="ECO:0000313" key="9">
    <source>
        <dbReference type="EMBL" id="ESQ27749.1"/>
    </source>
</evidence>
<organism evidence="9 10">
    <name type="scientific">Eutrema salsugineum</name>
    <name type="common">Saltwater cress</name>
    <name type="synonym">Sisymbrium salsugineum</name>
    <dbReference type="NCBI Taxonomy" id="72664"/>
    <lineage>
        <taxon>Eukaryota</taxon>
        <taxon>Viridiplantae</taxon>
        <taxon>Streptophyta</taxon>
        <taxon>Embryophyta</taxon>
        <taxon>Tracheophyta</taxon>
        <taxon>Spermatophyta</taxon>
        <taxon>Magnoliopsida</taxon>
        <taxon>eudicotyledons</taxon>
        <taxon>Gunneridae</taxon>
        <taxon>Pentapetalae</taxon>
        <taxon>rosids</taxon>
        <taxon>malvids</taxon>
        <taxon>Brassicales</taxon>
        <taxon>Brassicaceae</taxon>
        <taxon>Eutremeae</taxon>
        <taxon>Eutrema</taxon>
    </lineage>
</organism>
<evidence type="ECO:0000256" key="4">
    <source>
        <dbReference type="ARBA" id="ARBA00022989"/>
    </source>
</evidence>
<evidence type="ECO:0000256" key="5">
    <source>
        <dbReference type="ARBA" id="ARBA00023136"/>
    </source>
</evidence>
<dbReference type="GO" id="GO:0004252">
    <property type="term" value="F:serine-type endopeptidase activity"/>
    <property type="evidence" value="ECO:0007669"/>
    <property type="project" value="InterPro"/>
</dbReference>
<keyword evidence="3 7" id="KW-0812">Transmembrane</keyword>
<keyword evidence="4 7" id="KW-1133">Transmembrane helix</keyword>
<dbReference type="PANTHER" id="PTHR43731">
    <property type="entry name" value="RHOMBOID PROTEASE"/>
    <property type="match status" value="1"/>
</dbReference>
<evidence type="ECO:0000259" key="8">
    <source>
        <dbReference type="Pfam" id="PF01694"/>
    </source>
</evidence>
<dbReference type="EMBL" id="KI517953">
    <property type="protein sequence ID" value="ESQ27749.1"/>
    <property type="molecule type" value="Genomic_DNA"/>
</dbReference>
<proteinExistence type="inferred from homology"/>
<keyword evidence="5 7" id="KW-0472">Membrane</keyword>
<evidence type="ECO:0000256" key="7">
    <source>
        <dbReference type="SAM" id="Phobius"/>
    </source>
</evidence>
<dbReference type="Proteomes" id="UP000030689">
    <property type="component" value="Unassembled WGS sequence"/>
</dbReference>
<protein>
    <recommendedName>
        <fullName evidence="8">Peptidase S54 rhomboid domain-containing protein</fullName>
    </recommendedName>
</protein>
<dbReference type="InterPro" id="IPR035952">
    <property type="entry name" value="Rhomboid-like_sf"/>
</dbReference>
<dbReference type="eggNOG" id="KOG2980">
    <property type="taxonomic scope" value="Eukaryota"/>
</dbReference>
<feature type="transmembrane region" description="Helical" evidence="7">
    <location>
        <begin position="236"/>
        <end position="259"/>
    </location>
</feature>
<evidence type="ECO:0000256" key="6">
    <source>
        <dbReference type="SAM" id="MobiDB-lite"/>
    </source>
</evidence>
<comment type="subcellular location">
    <subcellularLocation>
        <location evidence="1">Membrane</location>
        <topology evidence="1">Multi-pass membrane protein</topology>
    </subcellularLocation>
</comment>
<feature type="transmembrane region" description="Helical" evidence="7">
    <location>
        <begin position="204"/>
        <end position="230"/>
    </location>
</feature>
<dbReference type="PANTHER" id="PTHR43731:SF33">
    <property type="entry name" value="RHOMBOID-LIKE PROTEIN 16, CHLOROPLASTIC-RELATED"/>
    <property type="match status" value="1"/>
</dbReference>
<feature type="region of interest" description="Disordered" evidence="6">
    <location>
        <begin position="1"/>
        <end position="28"/>
    </location>
</feature>
<keyword evidence="10" id="KW-1185">Reference proteome</keyword>
<reference evidence="9 10" key="1">
    <citation type="journal article" date="2013" name="Front. Plant Sci.">
        <title>The Reference Genome of the Halophytic Plant Eutrema salsugineum.</title>
        <authorList>
            <person name="Yang R."/>
            <person name="Jarvis D.E."/>
            <person name="Chen H."/>
            <person name="Beilstein M.A."/>
            <person name="Grimwood J."/>
            <person name="Jenkins J."/>
            <person name="Shu S."/>
            <person name="Prochnik S."/>
            <person name="Xin M."/>
            <person name="Ma C."/>
            <person name="Schmutz J."/>
            <person name="Wing R.A."/>
            <person name="Mitchell-Olds T."/>
            <person name="Schumaker K.S."/>
            <person name="Wang X."/>
        </authorList>
    </citation>
    <scope>NUCLEOTIDE SEQUENCE [LARGE SCALE GENOMIC DNA]</scope>
</reference>
<name>V4K9M3_EUTSA</name>
<dbReference type="AlphaFoldDB" id="V4K9M3"/>
<dbReference type="Gramene" id="ESQ27749">
    <property type="protein sequence ID" value="ESQ27749"/>
    <property type="gene ID" value="EUTSA_v10019561mg"/>
</dbReference>
<evidence type="ECO:0000313" key="10">
    <source>
        <dbReference type="Proteomes" id="UP000030689"/>
    </source>
</evidence>
<evidence type="ECO:0000256" key="1">
    <source>
        <dbReference type="ARBA" id="ARBA00004141"/>
    </source>
</evidence>
<dbReference type="Gene3D" id="1.20.1540.10">
    <property type="entry name" value="Rhomboid-like"/>
    <property type="match status" value="1"/>
</dbReference>
<feature type="transmembrane region" description="Helical" evidence="7">
    <location>
        <begin position="166"/>
        <end position="192"/>
    </location>
</feature>
<evidence type="ECO:0000256" key="3">
    <source>
        <dbReference type="ARBA" id="ARBA00022692"/>
    </source>
</evidence>
<sequence>MRAIFSSRRIGSSSQLTKSLKKPTFSSHPSQSRHFLSHLLPCGLSSSSSSLTRFVPSLLSRPEKIHGFFASTLRNTHLNLKSGNLLESRVGFFGSQLPSKGFEVEPWVFTGFQKRGWKSWVNGAHGVVFGLIIANAAVFTMWKVKDKRWMATNFVLSVYSFTTGRIHTLITSGFSHIVTSQIIFNMMMLCYFGTRIARTLGPLYLLKLYFAGALGSSVFFLSGHALMAILKGADGAVFAITLLDILLYPKVTTYFALMFRVPALLGKKKSITFGSIHTGGGAIVAAIAWRRIKKGRFYY</sequence>